<evidence type="ECO:0000256" key="2">
    <source>
        <dbReference type="SAM" id="MobiDB-lite"/>
    </source>
</evidence>
<dbReference type="InterPro" id="IPR036188">
    <property type="entry name" value="FAD/NAD-bd_sf"/>
</dbReference>
<dbReference type="Pfam" id="PF01593">
    <property type="entry name" value="Amino_oxidase"/>
    <property type="match status" value="1"/>
</dbReference>
<dbReference type="EMBL" id="QJSX01000010">
    <property type="protein sequence ID" value="PYE53083.1"/>
    <property type="molecule type" value="Genomic_DNA"/>
</dbReference>
<dbReference type="PANTHER" id="PTHR43563:SF1">
    <property type="entry name" value="AMINE OXIDASE [FLAVIN-CONTAINING] B"/>
    <property type="match status" value="1"/>
</dbReference>
<comment type="caution">
    <text evidence="4">The sequence shown here is derived from an EMBL/GenBank/DDBJ whole genome shotgun (WGS) entry which is preliminary data.</text>
</comment>
<comment type="similarity">
    <text evidence="1">Belongs to the flavin monoamine oxidase family.</text>
</comment>
<evidence type="ECO:0000313" key="4">
    <source>
        <dbReference type="EMBL" id="PYE53083.1"/>
    </source>
</evidence>
<dbReference type="Proteomes" id="UP000248326">
    <property type="component" value="Unassembled WGS sequence"/>
</dbReference>
<gene>
    <name evidence="4" type="ORF">DES52_11066</name>
</gene>
<sequence length="237" mass="26742">MREQIETEVRVVVAGLAGSHRRLATRGGQTSRRGPRSLLGRGRGRTVHTPLGTPVELGRLRRSHDANGASRFERVRPARPRAAVPQAYFEQDWTVDEWARGGYGAHFAPGVPSEYEPALWAPVGRLHWAGAETSTEWHLYMHRAVQSGEWAAREVLAELRGDAPARPFRAHSLDRFVRIEFSIGRSRPREGSVKRRACRRGSSRRRLAARGRGRRGLHALRDWRSCARCAARPLDVR</sequence>
<proteinExistence type="inferred from homology"/>
<feature type="domain" description="Amine oxidase" evidence="3">
    <location>
        <begin position="81"/>
        <end position="156"/>
    </location>
</feature>
<evidence type="ECO:0000313" key="5">
    <source>
        <dbReference type="Proteomes" id="UP000248326"/>
    </source>
</evidence>
<dbReference type="GO" id="GO:0016491">
    <property type="term" value="F:oxidoreductase activity"/>
    <property type="evidence" value="ECO:0007669"/>
    <property type="project" value="InterPro"/>
</dbReference>
<dbReference type="InterPro" id="IPR002937">
    <property type="entry name" value="Amino_oxidase"/>
</dbReference>
<organism evidence="4 5">
    <name type="scientific">Deinococcus yavapaiensis KR-236</name>
    <dbReference type="NCBI Taxonomy" id="694435"/>
    <lineage>
        <taxon>Bacteria</taxon>
        <taxon>Thermotogati</taxon>
        <taxon>Deinococcota</taxon>
        <taxon>Deinococci</taxon>
        <taxon>Deinococcales</taxon>
        <taxon>Deinococcaceae</taxon>
        <taxon>Deinococcus</taxon>
    </lineage>
</organism>
<dbReference type="SUPFAM" id="SSF51905">
    <property type="entry name" value="FAD/NAD(P)-binding domain"/>
    <property type="match status" value="1"/>
</dbReference>
<accession>A0A318S9E8</accession>
<evidence type="ECO:0000259" key="3">
    <source>
        <dbReference type="Pfam" id="PF01593"/>
    </source>
</evidence>
<evidence type="ECO:0000256" key="1">
    <source>
        <dbReference type="ARBA" id="ARBA00005995"/>
    </source>
</evidence>
<feature type="region of interest" description="Disordered" evidence="2">
    <location>
        <begin position="22"/>
        <end position="52"/>
    </location>
</feature>
<protein>
    <submittedName>
        <fullName evidence="4">Flavin-dependent amine oxidoreductase</fullName>
    </submittedName>
</protein>
<dbReference type="AlphaFoldDB" id="A0A318S9E8"/>
<keyword evidence="5" id="KW-1185">Reference proteome</keyword>
<name>A0A318S9E8_9DEIO</name>
<dbReference type="InterPro" id="IPR050703">
    <property type="entry name" value="Flavin_MAO"/>
</dbReference>
<reference evidence="4 5" key="1">
    <citation type="submission" date="2018-06" db="EMBL/GenBank/DDBJ databases">
        <title>Genomic Encyclopedia of Type Strains, Phase IV (KMG-IV): sequencing the most valuable type-strain genomes for metagenomic binning, comparative biology and taxonomic classification.</title>
        <authorList>
            <person name="Goeker M."/>
        </authorList>
    </citation>
    <scope>NUCLEOTIDE SEQUENCE [LARGE SCALE GENOMIC DNA]</scope>
    <source>
        <strain evidence="4 5">DSM 18048</strain>
    </source>
</reference>
<dbReference type="PANTHER" id="PTHR43563">
    <property type="entry name" value="AMINE OXIDASE"/>
    <property type="match status" value="1"/>
</dbReference>
<dbReference type="Gene3D" id="3.50.50.60">
    <property type="entry name" value="FAD/NAD(P)-binding domain"/>
    <property type="match status" value="1"/>
</dbReference>